<gene>
    <name evidence="1" type="ORF">S01H1_45507</name>
</gene>
<comment type="caution">
    <text evidence="1">The sequence shown here is derived from an EMBL/GenBank/DDBJ whole genome shotgun (WGS) entry which is preliminary data.</text>
</comment>
<protein>
    <submittedName>
        <fullName evidence="1">Uncharacterized protein</fullName>
    </submittedName>
</protein>
<accession>X0UNI5</accession>
<name>X0UNI5_9ZZZZ</name>
<organism evidence="1">
    <name type="scientific">marine sediment metagenome</name>
    <dbReference type="NCBI Taxonomy" id="412755"/>
    <lineage>
        <taxon>unclassified sequences</taxon>
        <taxon>metagenomes</taxon>
        <taxon>ecological metagenomes</taxon>
    </lineage>
</organism>
<dbReference type="AlphaFoldDB" id="X0UNI5"/>
<feature type="non-terminal residue" evidence="1">
    <location>
        <position position="242"/>
    </location>
</feature>
<dbReference type="EMBL" id="BARS01029084">
    <property type="protein sequence ID" value="GAG00847.1"/>
    <property type="molecule type" value="Genomic_DNA"/>
</dbReference>
<sequence>MFSSAPLSTTSLSAEGIVIGGVTVELVTVTSKDTFTGSNGTLLTAHTPDIGNGWTLEEGTALEITSNRATQPAATNTTMAVETSTSDVVVEATLGQGDVNTKVGLAFRLQDADHTWRVTITNTAIALQYIDTSAFQRGTYFPPGGTIDTAFAIKVVAIGDQIEVYVDGVLQMEWTDTLLQTETKCGIFAQNDGGANQHIDDFKVSGPFTLHATGSVGTVAVDFDSTIAVTGVAGTGAVGTTT</sequence>
<evidence type="ECO:0000313" key="1">
    <source>
        <dbReference type="EMBL" id="GAG00847.1"/>
    </source>
</evidence>
<proteinExistence type="predicted"/>
<reference evidence="1" key="1">
    <citation type="journal article" date="2014" name="Front. Microbiol.">
        <title>High frequency of phylogenetically diverse reductive dehalogenase-homologous genes in deep subseafloor sedimentary metagenomes.</title>
        <authorList>
            <person name="Kawai M."/>
            <person name="Futagami T."/>
            <person name="Toyoda A."/>
            <person name="Takaki Y."/>
            <person name="Nishi S."/>
            <person name="Hori S."/>
            <person name="Arai W."/>
            <person name="Tsubouchi T."/>
            <person name="Morono Y."/>
            <person name="Uchiyama I."/>
            <person name="Ito T."/>
            <person name="Fujiyama A."/>
            <person name="Inagaki F."/>
            <person name="Takami H."/>
        </authorList>
    </citation>
    <scope>NUCLEOTIDE SEQUENCE</scope>
    <source>
        <strain evidence="1">Expedition CK06-06</strain>
    </source>
</reference>
<dbReference type="Gene3D" id="2.60.120.560">
    <property type="entry name" value="Exo-inulinase, domain 1"/>
    <property type="match status" value="1"/>
</dbReference>